<evidence type="ECO:0000256" key="1">
    <source>
        <dbReference type="ARBA" id="ARBA00004245"/>
    </source>
</evidence>
<dbReference type="PROSITE" id="PS50021">
    <property type="entry name" value="CH"/>
    <property type="match status" value="1"/>
</dbReference>
<dbReference type="GO" id="GO:0051301">
    <property type="term" value="P:cell division"/>
    <property type="evidence" value="ECO:0007669"/>
    <property type="project" value="UniProtKB-KW"/>
</dbReference>
<feature type="coiled-coil region" evidence="10">
    <location>
        <begin position="173"/>
        <end position="207"/>
    </location>
</feature>
<dbReference type="GO" id="GO:0035372">
    <property type="term" value="P:protein localization to microtubule"/>
    <property type="evidence" value="ECO:0007669"/>
    <property type="project" value="UniProtKB-ARBA"/>
</dbReference>
<dbReference type="Gene3D" id="1.10.418.10">
    <property type="entry name" value="Calponin-like domain"/>
    <property type="match status" value="1"/>
</dbReference>
<keyword evidence="3" id="KW-0963">Cytoplasm</keyword>
<evidence type="ECO:0000259" key="11">
    <source>
        <dbReference type="PROSITE" id="PS50021"/>
    </source>
</evidence>
<evidence type="ECO:0000256" key="5">
    <source>
        <dbReference type="ARBA" id="ARBA00022701"/>
    </source>
</evidence>
<dbReference type="GO" id="GO:0035371">
    <property type="term" value="C:microtubule plus-end"/>
    <property type="evidence" value="ECO:0007669"/>
    <property type="project" value="UniProtKB-ARBA"/>
</dbReference>
<dbReference type="EMBL" id="ML005733">
    <property type="protein sequence ID" value="RKP17653.1"/>
    <property type="molecule type" value="Genomic_DNA"/>
</dbReference>
<evidence type="ECO:0000256" key="6">
    <source>
        <dbReference type="ARBA" id="ARBA00022776"/>
    </source>
</evidence>
<dbReference type="GO" id="GO:0072686">
    <property type="term" value="C:mitotic spindle"/>
    <property type="evidence" value="ECO:0007669"/>
    <property type="project" value="UniProtKB-ARBA"/>
</dbReference>
<dbReference type="InterPro" id="IPR004953">
    <property type="entry name" value="EB1_C"/>
</dbReference>
<dbReference type="Gene3D" id="1.20.5.1430">
    <property type="match status" value="1"/>
</dbReference>
<comment type="similarity">
    <text evidence="2">Belongs to the MAPRE family.</text>
</comment>
<proteinExistence type="inferred from homology"/>
<dbReference type="FunFam" id="1.10.418.10:FF:000028">
    <property type="entry name" value="RP/EB family microtubule-associated protein"/>
    <property type="match status" value="1"/>
</dbReference>
<dbReference type="InterPro" id="IPR036133">
    <property type="entry name" value="EB1_C_sf"/>
</dbReference>
<dbReference type="SUPFAM" id="SSF140612">
    <property type="entry name" value="EB1 dimerisation domain-like"/>
    <property type="match status" value="1"/>
</dbReference>
<keyword evidence="5 9" id="KW-0493">Microtubule</keyword>
<evidence type="ECO:0000313" key="13">
    <source>
        <dbReference type="EMBL" id="RKP17653.1"/>
    </source>
</evidence>
<name>A0A4P9YDW4_ROZAC</name>
<keyword evidence="4" id="KW-0132">Cell division</keyword>
<dbReference type="GO" id="GO:0030473">
    <property type="term" value="P:nuclear migration along microtubule"/>
    <property type="evidence" value="ECO:0007669"/>
    <property type="project" value="UniProtKB-ARBA"/>
</dbReference>
<dbReference type="Pfam" id="PF03271">
    <property type="entry name" value="EB1"/>
    <property type="match status" value="1"/>
</dbReference>
<sequence>MSNTDLSRTDLLQWINNLLDLNYTRIEQLGNGAAYCQIIDSIYGDVPMQKIKFDTILDYEIIQNYKILQNSFLQHRIQKPIPIERLAKMKFQDNFEFTQWFKRFFDIHPPTREYNPSERRKLCSEGIVSSIKLSKLKESRSRSNSNISDAKLFGRPKSINSANRPSNHSAQILEVLKHQIQKLQQVNQALEKERNFYYQKLRDVEIEVQDCEQNDPNNLLLKKIQSILYKVEDGFEIPQDPEIDNETF</sequence>
<dbReference type="PROSITE" id="PS51230">
    <property type="entry name" value="EB1_C"/>
    <property type="match status" value="1"/>
</dbReference>
<accession>A0A4P9YDW4</accession>
<keyword evidence="6" id="KW-0498">Mitosis</keyword>
<evidence type="ECO:0000256" key="7">
    <source>
        <dbReference type="ARBA" id="ARBA00023212"/>
    </source>
</evidence>
<evidence type="ECO:0000259" key="12">
    <source>
        <dbReference type="PROSITE" id="PS51230"/>
    </source>
</evidence>
<dbReference type="PANTHER" id="PTHR10623">
    <property type="entry name" value="MICROTUBULE-ASSOCIATED PROTEIN RP/EB FAMILY MEMBER"/>
    <property type="match status" value="1"/>
</dbReference>
<gene>
    <name evidence="13" type="ORF">ROZALSC1DRAFT_30575</name>
</gene>
<evidence type="ECO:0000256" key="4">
    <source>
        <dbReference type="ARBA" id="ARBA00022618"/>
    </source>
</evidence>
<dbReference type="SUPFAM" id="SSF47576">
    <property type="entry name" value="Calponin-homology domain, CH-domain"/>
    <property type="match status" value="1"/>
</dbReference>
<evidence type="ECO:0000256" key="3">
    <source>
        <dbReference type="ARBA" id="ARBA00022490"/>
    </source>
</evidence>
<evidence type="ECO:0000256" key="8">
    <source>
        <dbReference type="ARBA" id="ARBA00023306"/>
    </source>
</evidence>
<dbReference type="InterPro" id="IPR001715">
    <property type="entry name" value="CH_dom"/>
</dbReference>
<feature type="domain" description="Calponin-homology (CH)" evidence="11">
    <location>
        <begin position="5"/>
        <end position="106"/>
    </location>
</feature>
<keyword evidence="7" id="KW-0206">Cytoskeleton</keyword>
<reference evidence="14" key="1">
    <citation type="journal article" date="2018" name="Nat. Microbiol.">
        <title>Leveraging single-cell genomics to expand the fungal tree of life.</title>
        <authorList>
            <person name="Ahrendt S.R."/>
            <person name="Quandt C.A."/>
            <person name="Ciobanu D."/>
            <person name="Clum A."/>
            <person name="Salamov A."/>
            <person name="Andreopoulos B."/>
            <person name="Cheng J.F."/>
            <person name="Woyke T."/>
            <person name="Pelin A."/>
            <person name="Henrissat B."/>
            <person name="Reynolds N.K."/>
            <person name="Benny G.L."/>
            <person name="Smith M.E."/>
            <person name="James T.Y."/>
            <person name="Grigoriev I.V."/>
        </authorList>
    </citation>
    <scope>NUCLEOTIDE SEQUENCE [LARGE SCALE GENOMIC DNA]</scope>
    <source>
        <strain evidence="14">CSF55</strain>
    </source>
</reference>
<keyword evidence="8" id="KW-0131">Cell cycle</keyword>
<dbReference type="InterPro" id="IPR027328">
    <property type="entry name" value="MAPRE"/>
</dbReference>
<keyword evidence="10" id="KW-0175">Coiled coil</keyword>
<evidence type="ECO:0000256" key="9">
    <source>
        <dbReference type="PROSITE-ProRule" id="PRU00576"/>
    </source>
</evidence>
<organism evidence="13 14">
    <name type="scientific">Rozella allomycis (strain CSF55)</name>
    <dbReference type="NCBI Taxonomy" id="988480"/>
    <lineage>
        <taxon>Eukaryota</taxon>
        <taxon>Fungi</taxon>
        <taxon>Fungi incertae sedis</taxon>
        <taxon>Cryptomycota</taxon>
        <taxon>Cryptomycota incertae sedis</taxon>
        <taxon>Rozella</taxon>
    </lineage>
</organism>
<dbReference type="Pfam" id="PF00307">
    <property type="entry name" value="CH"/>
    <property type="match status" value="1"/>
</dbReference>
<protein>
    <submittedName>
        <fullName evidence="13">Uncharacterized protein</fullName>
    </submittedName>
</protein>
<dbReference type="AlphaFoldDB" id="A0A4P9YDW4"/>
<dbReference type="GO" id="GO:0051010">
    <property type="term" value="F:microtubule plus-end binding"/>
    <property type="evidence" value="ECO:0007669"/>
    <property type="project" value="UniProtKB-ARBA"/>
</dbReference>
<evidence type="ECO:0000256" key="2">
    <source>
        <dbReference type="ARBA" id="ARBA00010729"/>
    </source>
</evidence>
<feature type="domain" description="EB1 C-terminal" evidence="12">
    <location>
        <begin position="165"/>
        <end position="237"/>
    </location>
</feature>
<dbReference type="InterPro" id="IPR036872">
    <property type="entry name" value="CH_dom_sf"/>
</dbReference>
<evidence type="ECO:0000256" key="10">
    <source>
        <dbReference type="SAM" id="Coils"/>
    </source>
</evidence>
<comment type="subcellular location">
    <subcellularLocation>
        <location evidence="1">Cytoplasm</location>
        <location evidence="1">Cytoskeleton</location>
    </subcellularLocation>
</comment>
<dbReference type="Proteomes" id="UP000281549">
    <property type="component" value="Unassembled WGS sequence"/>
</dbReference>
<evidence type="ECO:0000313" key="14">
    <source>
        <dbReference type="Proteomes" id="UP000281549"/>
    </source>
</evidence>